<dbReference type="PANTHER" id="PTHR33121">
    <property type="entry name" value="CYCLIC DI-GMP PHOSPHODIESTERASE PDEF"/>
    <property type="match status" value="1"/>
</dbReference>
<dbReference type="InterPro" id="IPR024744">
    <property type="entry name" value="CSS-motif_dom"/>
</dbReference>
<keyword evidence="4" id="KW-0973">c-di-GMP</keyword>
<evidence type="ECO:0000256" key="10">
    <source>
        <dbReference type="SAM" id="Phobius"/>
    </source>
</evidence>
<dbReference type="InterPro" id="IPR001633">
    <property type="entry name" value="EAL_dom"/>
</dbReference>
<dbReference type="SMART" id="SM00052">
    <property type="entry name" value="EAL"/>
    <property type="match status" value="1"/>
</dbReference>
<keyword evidence="7 10" id="KW-1133">Transmembrane helix</keyword>
<evidence type="ECO:0000256" key="7">
    <source>
        <dbReference type="ARBA" id="ARBA00022989"/>
    </source>
</evidence>
<feature type="transmembrane region" description="Helical" evidence="10">
    <location>
        <begin position="232"/>
        <end position="251"/>
    </location>
</feature>
<comment type="subcellular location">
    <subcellularLocation>
        <location evidence="1">Cell membrane</location>
        <topology evidence="1">Multi-pass membrane protein</topology>
    </subcellularLocation>
</comment>
<evidence type="ECO:0000313" key="12">
    <source>
        <dbReference type="EMBL" id="QCI13455.1"/>
    </source>
</evidence>
<protein>
    <recommendedName>
        <fullName evidence="2">cyclic-guanylate-specific phosphodiesterase</fullName>
        <ecNumber evidence="2">3.1.4.52</ecNumber>
    </recommendedName>
</protein>
<accession>A0A4D6XKS6</accession>
<dbReference type="InterPro" id="IPR035919">
    <property type="entry name" value="EAL_sf"/>
</dbReference>
<feature type="domain" description="EAL" evidence="11">
    <location>
        <begin position="258"/>
        <end position="511"/>
    </location>
</feature>
<dbReference type="Pfam" id="PF00563">
    <property type="entry name" value="EAL"/>
    <property type="match status" value="1"/>
</dbReference>
<dbReference type="PROSITE" id="PS50883">
    <property type="entry name" value="EAL"/>
    <property type="match status" value="1"/>
</dbReference>
<dbReference type="PANTHER" id="PTHR33121:SF79">
    <property type="entry name" value="CYCLIC DI-GMP PHOSPHODIESTERASE PDED-RELATED"/>
    <property type="match status" value="1"/>
</dbReference>
<evidence type="ECO:0000256" key="8">
    <source>
        <dbReference type="ARBA" id="ARBA00023136"/>
    </source>
</evidence>
<organism evidence="12 13">
    <name type="scientific">Pseudomonas putida</name>
    <name type="common">Arthrobacter siderocapsulatus</name>
    <dbReference type="NCBI Taxonomy" id="303"/>
    <lineage>
        <taxon>Bacteria</taxon>
        <taxon>Pseudomonadati</taxon>
        <taxon>Pseudomonadota</taxon>
        <taxon>Gammaproteobacteria</taxon>
        <taxon>Pseudomonadales</taxon>
        <taxon>Pseudomonadaceae</taxon>
        <taxon>Pseudomonas</taxon>
    </lineage>
</organism>
<evidence type="ECO:0000256" key="6">
    <source>
        <dbReference type="ARBA" id="ARBA00022801"/>
    </source>
</evidence>
<gene>
    <name evidence="12" type="ORF">E6B08_19750</name>
</gene>
<evidence type="ECO:0000256" key="9">
    <source>
        <dbReference type="ARBA" id="ARBA00034290"/>
    </source>
</evidence>
<dbReference type="AlphaFoldDB" id="A0A4D6XKS6"/>
<evidence type="ECO:0000313" key="13">
    <source>
        <dbReference type="Proteomes" id="UP000298551"/>
    </source>
</evidence>
<dbReference type="CDD" id="cd01948">
    <property type="entry name" value="EAL"/>
    <property type="match status" value="1"/>
</dbReference>
<dbReference type="Proteomes" id="UP000298551">
    <property type="component" value="Chromosome"/>
</dbReference>
<comment type="catalytic activity">
    <reaction evidence="9">
        <text>3',3'-c-di-GMP + H2O = 5'-phosphoguanylyl(3'-&gt;5')guanosine + H(+)</text>
        <dbReference type="Rhea" id="RHEA:24902"/>
        <dbReference type="ChEBI" id="CHEBI:15377"/>
        <dbReference type="ChEBI" id="CHEBI:15378"/>
        <dbReference type="ChEBI" id="CHEBI:58754"/>
        <dbReference type="ChEBI" id="CHEBI:58805"/>
        <dbReference type="EC" id="3.1.4.52"/>
    </reaction>
</comment>
<evidence type="ECO:0000256" key="2">
    <source>
        <dbReference type="ARBA" id="ARBA00012282"/>
    </source>
</evidence>
<dbReference type="SUPFAM" id="SSF141868">
    <property type="entry name" value="EAL domain-like"/>
    <property type="match status" value="1"/>
</dbReference>
<evidence type="ECO:0000256" key="3">
    <source>
        <dbReference type="ARBA" id="ARBA00022475"/>
    </source>
</evidence>
<dbReference type="GO" id="GO:0005886">
    <property type="term" value="C:plasma membrane"/>
    <property type="evidence" value="ECO:0007669"/>
    <property type="project" value="UniProtKB-SubCell"/>
</dbReference>
<evidence type="ECO:0000259" key="11">
    <source>
        <dbReference type="PROSITE" id="PS50883"/>
    </source>
</evidence>
<keyword evidence="8 10" id="KW-0472">Membrane</keyword>
<name>A0A4D6XKS6_PSEPU</name>
<keyword evidence="6" id="KW-0378">Hydrolase</keyword>
<reference evidence="13" key="1">
    <citation type="submission" date="2019-04" db="EMBL/GenBank/DDBJ databases">
        <title>Genome sequence of Pseudomonas putida 1290, an auxin catabolizing strain.</title>
        <authorList>
            <person name="Laird T.S."/>
            <person name="Leveau J.H.J."/>
        </authorList>
    </citation>
    <scope>NUCLEOTIDE SEQUENCE [LARGE SCALE GENOMIC DNA]</scope>
    <source>
        <strain evidence="13">1290</strain>
    </source>
</reference>
<proteinExistence type="predicted"/>
<dbReference type="GO" id="GO:0071111">
    <property type="term" value="F:cyclic-guanylate-specific phosphodiesterase activity"/>
    <property type="evidence" value="ECO:0007669"/>
    <property type="project" value="UniProtKB-EC"/>
</dbReference>
<sequence>MGGAVRMKKLEKSTLCYLAGCLTVGVLFSFGVTQLLWLASADNRIESHAKVILNHAEMVAGNLTAALDELNNTSDESCGLTDLDTLKRVLYEYRFVKDAGRIKNNTITCSAMWGVIPAFRLAGEGRLTKNNVRLWSAASSYFPGAIKIDVSAKENSFVVTSPTAFAPFESPPAELNAFIVSRDGKTIMRTFGDFQQGNILSSASARVCSEKYDICVSSNIQANIFKASKPTLFLFVALTGCSLGLLAFYAAHQYRRVRNSLSYRLKYAIRNGLISTTYQPIVHGKTGKVSGFEVLARWHDKKFGSVPPNVFIQKAETLGLQEKLNKLIVNRALEECSRGLACHPGVYLSFNIETKDLLDGGLIRHISDTARSHGVSASQIAIEILEGATAEISQVEQKIESIRASGYKVLIDDFGSGYSSLSYLAGLNVDIIKIDKSFSKAAGTDSPAAVVLQKIHEIAKALNAKIIFEGVETEAQKKAILDFCPDALVQGWLFSKALPISELTEKVRSQRARGEAMNFAHE</sequence>
<dbReference type="InterPro" id="IPR050706">
    <property type="entry name" value="Cyclic-di-GMP_PDE-like"/>
</dbReference>
<dbReference type="Pfam" id="PF12792">
    <property type="entry name" value="CSS-motif"/>
    <property type="match status" value="1"/>
</dbReference>
<keyword evidence="3" id="KW-1003">Cell membrane</keyword>
<dbReference type="OrthoDB" id="9812358at2"/>
<evidence type="ECO:0000256" key="1">
    <source>
        <dbReference type="ARBA" id="ARBA00004651"/>
    </source>
</evidence>
<evidence type="ECO:0000256" key="4">
    <source>
        <dbReference type="ARBA" id="ARBA00022636"/>
    </source>
</evidence>
<dbReference type="EMBL" id="CP039371">
    <property type="protein sequence ID" value="QCI13455.1"/>
    <property type="molecule type" value="Genomic_DNA"/>
</dbReference>
<dbReference type="Gene3D" id="3.20.20.450">
    <property type="entry name" value="EAL domain"/>
    <property type="match status" value="1"/>
</dbReference>
<evidence type="ECO:0000256" key="5">
    <source>
        <dbReference type="ARBA" id="ARBA00022692"/>
    </source>
</evidence>
<keyword evidence="5 10" id="KW-0812">Transmembrane</keyword>
<dbReference type="EC" id="3.1.4.52" evidence="2"/>
<feature type="transmembrane region" description="Helical" evidence="10">
    <location>
        <begin position="15"/>
        <end position="37"/>
    </location>
</feature>